<dbReference type="Proteomes" id="UP000829455">
    <property type="component" value="Chromosome"/>
</dbReference>
<reference evidence="3 5" key="1">
    <citation type="submission" date="2011-05" db="EMBL/GenBank/DDBJ databases">
        <authorList>
            <person name="Muzny D."/>
            <person name="Qin X."/>
            <person name="Deng J."/>
            <person name="Jiang H."/>
            <person name="Liu Y."/>
            <person name="Qu J."/>
            <person name="Song X.-Z."/>
            <person name="Zhang L."/>
            <person name="Thornton R."/>
            <person name="Coyle M."/>
            <person name="Francisco L."/>
            <person name="Jackson L."/>
            <person name="Javaid M."/>
            <person name="Korchina V."/>
            <person name="Kovar C."/>
            <person name="Mata R."/>
            <person name="Mathew T."/>
            <person name="Ngo R."/>
            <person name="Nguyen L."/>
            <person name="Nguyen N."/>
            <person name="Okwuonu G."/>
            <person name="Ongeri F."/>
            <person name="Pham C."/>
            <person name="Simmons D."/>
            <person name="Wilczek-Boney K."/>
            <person name="Hale W."/>
            <person name="Jakkamsetti A."/>
            <person name="Pham P."/>
            <person name="Ruth R."/>
            <person name="San Lucas F."/>
            <person name="Warren J."/>
            <person name="Zhang J."/>
            <person name="Zhao Z."/>
            <person name="Zhou C."/>
            <person name="Zhu D."/>
            <person name="Lee S."/>
            <person name="Bess C."/>
            <person name="Blankenburg K."/>
            <person name="Forbes L."/>
            <person name="Fu Q."/>
            <person name="Gubbala S."/>
            <person name="Hirani K."/>
            <person name="Jayaseelan J.C."/>
            <person name="Lara F."/>
            <person name="Munidasa M."/>
            <person name="Palculict T."/>
            <person name="Patil S."/>
            <person name="Pu L.-L."/>
            <person name="Saada N."/>
            <person name="Tang L."/>
            <person name="Weissenberger G."/>
            <person name="Zhu Y."/>
            <person name="Hemphill L."/>
            <person name="Shang Y."/>
            <person name="Youmans B."/>
            <person name="Ayvaz T."/>
            <person name="Ross M."/>
            <person name="Santibanez J."/>
            <person name="Aqrawi P."/>
            <person name="Gross S."/>
            <person name="Joshi V."/>
            <person name="Fowler G."/>
            <person name="Nazareth L."/>
            <person name="Reid J."/>
            <person name="Worley K."/>
            <person name="Petrosino J."/>
            <person name="Highlander S."/>
            <person name="Gibbs R."/>
        </authorList>
    </citation>
    <scope>NUCLEOTIDE SEQUENCE [LARGE SCALE GENOMIC DNA]</scope>
    <source>
        <strain evidence="3 5">ATCC 33926</strain>
    </source>
</reference>
<dbReference type="InterPro" id="IPR028098">
    <property type="entry name" value="Glyco_trans_4-like_N"/>
</dbReference>
<evidence type="ECO:0000313" key="5">
    <source>
        <dbReference type="Proteomes" id="UP000004982"/>
    </source>
</evidence>
<keyword evidence="6" id="KW-1185">Reference proteome</keyword>
<dbReference type="RefSeq" id="WP_003777086.1">
    <property type="nucleotide sequence ID" value="NZ_CP094241.1"/>
</dbReference>
<evidence type="ECO:0000313" key="6">
    <source>
        <dbReference type="Proteomes" id="UP000829455"/>
    </source>
</evidence>
<sequence length="392" mass="44271">MHVVVLPSWYPKSETDVDGIFFRLQAQALQRKGLKVGVIAPLFRSLRTEWKSVLTGPYGMRHHRQGGLNTYVYDSMYFFPHCPVVDIDRIRWVRAGMKAFKRYVVENGKPDVLHAHTMNFGGVLAHEISKKYGIPYVITEHSSAIARNLVRPNQWPSMKESARHCQARFAVSKDFCALLREKYGLDWEYLPNILGDNFARPFEPFDKSHQDFTFCSVSHLRHLKGHDLLLPAFAKALEKYPFLKLKIGGNGAEAENLRRLVDELDIGHAVTFLGALKTDEVLDLMRHSNAFVLASRVETFGVVFIEALSQGLPVIATMCGGPQSIVNENNGYLIPTENIEALSDALIRMYEERGKFSAEKLRADCLNEFGEDAVIGRLIQAFEKVTGKSAEV</sequence>
<dbReference type="InterPro" id="IPR001296">
    <property type="entry name" value="Glyco_trans_1"/>
</dbReference>
<dbReference type="EMBL" id="CP094241">
    <property type="protein sequence ID" value="UNV85568.1"/>
    <property type="molecule type" value="Genomic_DNA"/>
</dbReference>
<proteinExistence type="predicted"/>
<keyword evidence="3" id="KW-0808">Transferase</keyword>
<evidence type="ECO:0000259" key="2">
    <source>
        <dbReference type="Pfam" id="PF13439"/>
    </source>
</evidence>
<dbReference type="Gene3D" id="3.40.50.2000">
    <property type="entry name" value="Glycogen Phosphorylase B"/>
    <property type="match status" value="2"/>
</dbReference>
<feature type="domain" description="Glycosyl transferase family 1" evidence="1">
    <location>
        <begin position="206"/>
        <end position="356"/>
    </location>
</feature>
<keyword evidence="3" id="KW-0328">Glycosyltransferase</keyword>
<name>A0AA36UKI1_9NEIS</name>
<dbReference type="PANTHER" id="PTHR12526">
    <property type="entry name" value="GLYCOSYLTRANSFERASE"/>
    <property type="match status" value="1"/>
</dbReference>
<dbReference type="Proteomes" id="UP000004982">
    <property type="component" value="Unassembled WGS sequence"/>
</dbReference>
<dbReference type="Pfam" id="PF00534">
    <property type="entry name" value="Glycos_transf_1"/>
    <property type="match status" value="1"/>
</dbReference>
<gene>
    <name evidence="3" type="primary">rfaG3</name>
    <name evidence="3" type="ORF">HMPREF9418_0823</name>
    <name evidence="4" type="ORF">MON40_03345</name>
</gene>
<reference evidence="4 6" key="2">
    <citation type="submission" date="2022-03" db="EMBL/GenBank/DDBJ databases">
        <title>Genome sequencing of Neisseria macacae.</title>
        <authorList>
            <person name="Baek M.-G."/>
        </authorList>
    </citation>
    <scope>NUCLEOTIDE SEQUENCE [LARGE SCALE GENOMIC DNA]</scope>
    <source>
        <strain evidence="4 6">ATCC 33926</strain>
    </source>
</reference>
<organism evidence="3 5">
    <name type="scientific">Neisseria macacae ATCC 33926</name>
    <dbReference type="NCBI Taxonomy" id="997348"/>
    <lineage>
        <taxon>Bacteria</taxon>
        <taxon>Pseudomonadati</taxon>
        <taxon>Pseudomonadota</taxon>
        <taxon>Betaproteobacteria</taxon>
        <taxon>Neisseriales</taxon>
        <taxon>Neisseriaceae</taxon>
        <taxon>Neisseria</taxon>
    </lineage>
</organism>
<dbReference type="Pfam" id="PF13439">
    <property type="entry name" value="Glyco_transf_4"/>
    <property type="match status" value="1"/>
</dbReference>
<dbReference type="SUPFAM" id="SSF53756">
    <property type="entry name" value="UDP-Glycosyltransferase/glycogen phosphorylase"/>
    <property type="match status" value="1"/>
</dbReference>
<dbReference type="EC" id="2.4.1.-" evidence="3"/>
<evidence type="ECO:0000259" key="1">
    <source>
        <dbReference type="Pfam" id="PF00534"/>
    </source>
</evidence>
<feature type="domain" description="Glycosyltransferase subfamily 4-like N-terminal" evidence="2">
    <location>
        <begin position="26"/>
        <end position="188"/>
    </location>
</feature>
<protein>
    <submittedName>
        <fullName evidence="4">Glycosyltransferase</fullName>
        <ecNumber evidence="4">2.4.-.-</ecNumber>
    </submittedName>
    <submittedName>
        <fullName evidence="3">Group 1 glycosyl transferase</fullName>
        <ecNumber evidence="3">2.4.1.-</ecNumber>
    </submittedName>
</protein>
<evidence type="ECO:0000313" key="4">
    <source>
        <dbReference type="EMBL" id="UNV85568.1"/>
    </source>
</evidence>
<dbReference type="EC" id="2.4.-.-" evidence="4"/>
<evidence type="ECO:0000313" key="3">
    <source>
        <dbReference type="EMBL" id="EGQ77698.1"/>
    </source>
</evidence>
<dbReference type="PANTHER" id="PTHR12526:SF630">
    <property type="entry name" value="GLYCOSYLTRANSFERASE"/>
    <property type="match status" value="1"/>
</dbReference>
<dbReference type="GO" id="GO:0016757">
    <property type="term" value="F:glycosyltransferase activity"/>
    <property type="evidence" value="ECO:0007669"/>
    <property type="project" value="UniProtKB-KW"/>
</dbReference>
<dbReference type="AlphaFoldDB" id="A0AA36UKI1"/>
<accession>A0AA36UKI1</accession>
<dbReference type="EMBL" id="AFQE01000037">
    <property type="protein sequence ID" value="EGQ77698.1"/>
    <property type="molecule type" value="Genomic_DNA"/>
</dbReference>